<dbReference type="EMBL" id="CP116942">
    <property type="protein sequence ID" value="WCO67295.1"/>
    <property type="molecule type" value="Genomic_DNA"/>
</dbReference>
<sequence>MSSPLPAPAAPQGNETCVLHPFEVADRLCHQCGRWHCDGCLVAPWGPRKPVLCVECAIGRGGVRRSAGAAPVRTPREIRQLEKDARRQSREDSRRPVVVTPKGLARDIDAVVQDRPERRSLLKRLRPG</sequence>
<dbReference type="KEGG" id="ima:PO878_00990"/>
<gene>
    <name evidence="2" type="ORF">PO878_00990</name>
</gene>
<feature type="region of interest" description="Disordered" evidence="1">
    <location>
        <begin position="65"/>
        <end position="100"/>
    </location>
</feature>
<evidence type="ECO:0000313" key="3">
    <source>
        <dbReference type="Proteomes" id="UP001216390"/>
    </source>
</evidence>
<organism evidence="2 3">
    <name type="scientific">Iamia majanohamensis</name>
    <dbReference type="NCBI Taxonomy" id="467976"/>
    <lineage>
        <taxon>Bacteria</taxon>
        <taxon>Bacillati</taxon>
        <taxon>Actinomycetota</taxon>
        <taxon>Acidimicrobiia</taxon>
        <taxon>Acidimicrobiales</taxon>
        <taxon>Iamiaceae</taxon>
        <taxon>Iamia</taxon>
    </lineage>
</organism>
<dbReference type="RefSeq" id="WP_272736817.1">
    <property type="nucleotide sequence ID" value="NZ_CP116942.1"/>
</dbReference>
<keyword evidence="3" id="KW-1185">Reference proteome</keyword>
<feature type="compositionally biased region" description="Basic and acidic residues" evidence="1">
    <location>
        <begin position="74"/>
        <end position="95"/>
    </location>
</feature>
<evidence type="ECO:0000313" key="2">
    <source>
        <dbReference type="EMBL" id="WCO67295.1"/>
    </source>
</evidence>
<reference evidence="2" key="1">
    <citation type="submission" date="2023-01" db="EMBL/GenBank/DDBJ databases">
        <title>The diversity of Class Acidimicrobiia in South China Sea sediment environments and the proposal of Iamia marina sp. nov., a novel species of the genus Iamia.</title>
        <authorList>
            <person name="He Y."/>
            <person name="Tian X."/>
        </authorList>
    </citation>
    <scope>NUCLEOTIDE SEQUENCE</scope>
    <source>
        <strain evidence="2">DSM 19957</strain>
    </source>
</reference>
<proteinExistence type="predicted"/>
<dbReference type="Proteomes" id="UP001216390">
    <property type="component" value="Chromosome"/>
</dbReference>
<accession>A0AAE9Y5Q5</accession>
<protein>
    <submittedName>
        <fullName evidence="2">Uncharacterized protein</fullName>
    </submittedName>
</protein>
<dbReference type="AlphaFoldDB" id="A0AAE9Y5Q5"/>
<evidence type="ECO:0000256" key="1">
    <source>
        <dbReference type="SAM" id="MobiDB-lite"/>
    </source>
</evidence>
<name>A0AAE9Y5Q5_9ACTN</name>